<protein>
    <submittedName>
        <fullName evidence="1">Uncharacterized protein</fullName>
    </submittedName>
</protein>
<dbReference type="EMBL" id="JAVJAN010000032">
    <property type="protein sequence ID" value="MDR5588216.1"/>
    <property type="molecule type" value="Genomic_DNA"/>
</dbReference>
<dbReference type="RefSeq" id="WP_252212245.1">
    <property type="nucleotide sequence ID" value="NZ_JAVJAN010000032.1"/>
</dbReference>
<sequence>MKFEKLEKTINKLDADIEALRRVKHYLSNIDEINEISDLLNKERQVYSDELYLEDPMAYNKCCEKIRDLLDQKIEKNEQIELLEFIKEVHGRKSPNVSKKSHGLNAWLKFLDIECKWIQNPETDWSVLIIIDIGAHNQK</sequence>
<proteinExistence type="predicted"/>
<dbReference type="Proteomes" id="UP001256646">
    <property type="component" value="Unassembled WGS sequence"/>
</dbReference>
<name>A0ABU1EIK1_9CLOT</name>
<gene>
    <name evidence="1" type="ORF">RGC78_12140</name>
</gene>
<organism evidence="1 2">
    <name type="scientific">Clostridium aquiflavi</name>
    <dbReference type="NCBI Taxonomy" id="3073603"/>
    <lineage>
        <taxon>Bacteria</taxon>
        <taxon>Bacillati</taxon>
        <taxon>Bacillota</taxon>
        <taxon>Clostridia</taxon>
        <taxon>Eubacteriales</taxon>
        <taxon>Clostridiaceae</taxon>
        <taxon>Clostridium</taxon>
    </lineage>
</organism>
<evidence type="ECO:0000313" key="1">
    <source>
        <dbReference type="EMBL" id="MDR5588216.1"/>
    </source>
</evidence>
<evidence type="ECO:0000313" key="2">
    <source>
        <dbReference type="Proteomes" id="UP001256646"/>
    </source>
</evidence>
<reference evidence="1 2" key="1">
    <citation type="submission" date="2023-09" db="EMBL/GenBank/DDBJ databases">
        <authorList>
            <person name="Zhai L."/>
        </authorList>
    </citation>
    <scope>NUCLEOTIDE SEQUENCE [LARGE SCALE GENOMIC DNA]</scope>
    <source>
        <strain evidence="1 2">5 N-1</strain>
    </source>
</reference>
<comment type="caution">
    <text evidence="1">The sequence shown here is derived from an EMBL/GenBank/DDBJ whole genome shotgun (WGS) entry which is preliminary data.</text>
</comment>
<keyword evidence="2" id="KW-1185">Reference proteome</keyword>
<accession>A0ABU1EIK1</accession>